<dbReference type="Gene3D" id="3.30.900.20">
    <property type="match status" value="1"/>
</dbReference>
<proteinExistence type="predicted"/>
<dbReference type="GO" id="GO:0007096">
    <property type="term" value="P:regulation of exit from mitosis"/>
    <property type="evidence" value="ECO:0007669"/>
    <property type="project" value="InterPro"/>
</dbReference>
<dbReference type="GO" id="GO:0005634">
    <property type="term" value="C:nucleus"/>
    <property type="evidence" value="ECO:0007669"/>
    <property type="project" value="InterPro"/>
</dbReference>
<sequence>MPLVEVELDSSVVTKACATQFVRSIIEFLLYDRLQIPLPYNAFRQLVKSRTLPSEDDLPVRRANIKLRKDLEQAQQTVTNVDNLFEIISKCVEHSPSIREVLILLGSTIYTAKEAFHVRMPTIDVNHHGINHGRDLKKDLMKLNRALITSDEFNSIRPVQMPTNVHVMVKASNLPPNVEEDLFTLLDDYEVPPKCPIFYVQLNSSPDATPLNCCNRLEVFRDNTFLQKSSAHTDIEATTITAESSGSWLQLNIITRGFNQCSSLIQ</sequence>
<evidence type="ECO:0008006" key="3">
    <source>
        <dbReference type="Google" id="ProtNLM"/>
    </source>
</evidence>
<dbReference type="PANTHER" id="PTHR15681:SF1">
    <property type="entry name" value="MAD2L1-BINDING PROTEIN"/>
    <property type="match status" value="1"/>
</dbReference>
<evidence type="ECO:0000313" key="1">
    <source>
        <dbReference type="EnsemblMetazoa" id="AALB003823-PA"/>
    </source>
</evidence>
<dbReference type="VEuPathDB" id="VectorBase:AALB003823"/>
<dbReference type="InterPro" id="IPR009511">
    <property type="entry name" value="MAD1/Cdc20-bound-Mad2-bd"/>
</dbReference>
<dbReference type="AlphaFoldDB" id="A0A182FBE0"/>
<keyword evidence="2" id="KW-1185">Reference proteome</keyword>
<dbReference type="PANTHER" id="PTHR15681">
    <property type="entry name" value="MAD2L1-BINDING PROTEIN"/>
    <property type="match status" value="1"/>
</dbReference>
<accession>A0A182FBE0</accession>
<organism evidence="1 2">
    <name type="scientific">Anopheles albimanus</name>
    <name type="common">New world malaria mosquito</name>
    <dbReference type="NCBI Taxonomy" id="7167"/>
    <lineage>
        <taxon>Eukaryota</taxon>
        <taxon>Metazoa</taxon>
        <taxon>Ecdysozoa</taxon>
        <taxon>Arthropoda</taxon>
        <taxon>Hexapoda</taxon>
        <taxon>Insecta</taxon>
        <taxon>Pterygota</taxon>
        <taxon>Neoptera</taxon>
        <taxon>Endopterygota</taxon>
        <taxon>Diptera</taxon>
        <taxon>Nematocera</taxon>
        <taxon>Culicoidea</taxon>
        <taxon>Culicidae</taxon>
        <taxon>Anophelinae</taxon>
        <taxon>Anopheles</taxon>
    </lineage>
</organism>
<dbReference type="InterPro" id="IPR053729">
    <property type="entry name" value="MAD2L1BP_domain_sf"/>
</dbReference>
<name>A0A182FBE0_ANOAL</name>
<reference evidence="1" key="2">
    <citation type="submission" date="2022-08" db="UniProtKB">
        <authorList>
            <consortium name="EnsemblMetazoa"/>
        </authorList>
    </citation>
    <scope>IDENTIFICATION</scope>
    <source>
        <strain evidence="1">STECLA/ALBI9_A</strain>
    </source>
</reference>
<reference evidence="1 2" key="1">
    <citation type="journal article" date="2017" name="G3 (Bethesda)">
        <title>The Physical Genome Mapping of Anopheles albimanus Corrected Scaffold Misassemblies and Identified Interarm Rearrangements in Genus Anopheles.</title>
        <authorList>
            <person name="Artemov G.N."/>
            <person name="Peery A.N."/>
            <person name="Jiang X."/>
            <person name="Tu Z."/>
            <person name="Stegniy V.N."/>
            <person name="Sharakhova M.V."/>
            <person name="Sharakhov I.V."/>
        </authorList>
    </citation>
    <scope>NUCLEOTIDE SEQUENCE [LARGE SCALE GENOMIC DNA]</scope>
    <source>
        <strain evidence="1 2">ALBI9_A</strain>
    </source>
</reference>
<dbReference type="Proteomes" id="UP000069272">
    <property type="component" value="Chromosome 3R"/>
</dbReference>
<evidence type="ECO:0000313" key="2">
    <source>
        <dbReference type="Proteomes" id="UP000069272"/>
    </source>
</evidence>
<dbReference type="Pfam" id="PF06581">
    <property type="entry name" value="p31comet"/>
    <property type="match status" value="1"/>
</dbReference>
<protein>
    <recommendedName>
        <fullName evidence="3">MAD2L1-binding protein</fullName>
    </recommendedName>
</protein>
<dbReference type="VEuPathDB" id="VectorBase:AALB20_034968"/>
<dbReference type="EnsemblMetazoa" id="AALB003823-RA">
    <property type="protein sequence ID" value="AALB003823-PA"/>
    <property type="gene ID" value="AALB003823"/>
</dbReference>